<evidence type="ECO:0000259" key="5">
    <source>
        <dbReference type="PROSITE" id="PS51132"/>
    </source>
</evidence>
<gene>
    <name evidence="6" type="ORF">ElyMa_001266700</name>
</gene>
<dbReference type="EMBL" id="BMAT01002504">
    <property type="protein sequence ID" value="GFS08142.1"/>
    <property type="molecule type" value="Genomic_DNA"/>
</dbReference>
<dbReference type="PROSITE" id="PS51132">
    <property type="entry name" value="OLF"/>
    <property type="match status" value="1"/>
</dbReference>
<evidence type="ECO:0000256" key="1">
    <source>
        <dbReference type="ARBA" id="ARBA00004613"/>
    </source>
</evidence>
<dbReference type="PANTHER" id="PTHR23192">
    <property type="entry name" value="OLFACTOMEDIN-RELATED"/>
    <property type="match status" value="1"/>
</dbReference>
<dbReference type="InterPro" id="IPR050605">
    <property type="entry name" value="Olfactomedin-like_domain"/>
</dbReference>
<evidence type="ECO:0000256" key="2">
    <source>
        <dbReference type="ARBA" id="ARBA00022525"/>
    </source>
</evidence>
<comment type="caution">
    <text evidence="6">The sequence shown here is derived from an EMBL/GenBank/DDBJ whole genome shotgun (WGS) entry which is preliminary data.</text>
</comment>
<evidence type="ECO:0000256" key="3">
    <source>
        <dbReference type="PROSITE-ProRule" id="PRU00446"/>
    </source>
</evidence>
<evidence type="ECO:0000313" key="6">
    <source>
        <dbReference type="EMBL" id="GFS08142.1"/>
    </source>
</evidence>
<sequence>MVGSWTLPELEELRETLESRTSVTSKGLAEWWPQRPASDHRTVNAMRVTAGVTACGQMIQVCSKRTLRQVTSRRREDSDPQQPGSVRRMSGCREEPEQQTWIEATSELSSKLTQLSVGSRGLWAIYATNVSAGKVVISKIDHKTMELGNTWMTSYPKRSLGNAVMICGTLYATDSHRDVPTFIRYVYNTDTAQGQLLQPGELTFLNSALVGRPNVFARVRRPTAPGKRKKQELTSVTIRDMGDRKLKSRKTVDGRRKKTETRDTTHKSVLISKESNSVMLSYDFRTSSLLSWNNGRLETFPVYFRTDSYV</sequence>
<dbReference type="GO" id="GO:0007165">
    <property type="term" value="P:signal transduction"/>
    <property type="evidence" value="ECO:0007669"/>
    <property type="project" value="TreeGrafter"/>
</dbReference>
<proteinExistence type="predicted"/>
<dbReference type="AlphaFoldDB" id="A0AAV4IHL6"/>
<evidence type="ECO:0000313" key="7">
    <source>
        <dbReference type="Proteomes" id="UP000762676"/>
    </source>
</evidence>
<comment type="caution">
    <text evidence="3">Lacks conserved residue(s) required for the propagation of feature annotation.</text>
</comment>
<comment type="subcellular location">
    <subcellularLocation>
        <location evidence="1">Secreted</location>
    </subcellularLocation>
</comment>
<dbReference type="GO" id="GO:0005615">
    <property type="term" value="C:extracellular space"/>
    <property type="evidence" value="ECO:0007669"/>
    <property type="project" value="TreeGrafter"/>
</dbReference>
<accession>A0AAV4IHL6</accession>
<name>A0AAV4IHL6_9GAST</name>
<dbReference type="PANTHER" id="PTHR23192:SF87">
    <property type="entry name" value="AMASSIN-3"/>
    <property type="match status" value="1"/>
</dbReference>
<organism evidence="6 7">
    <name type="scientific">Elysia marginata</name>
    <dbReference type="NCBI Taxonomy" id="1093978"/>
    <lineage>
        <taxon>Eukaryota</taxon>
        <taxon>Metazoa</taxon>
        <taxon>Spiralia</taxon>
        <taxon>Lophotrochozoa</taxon>
        <taxon>Mollusca</taxon>
        <taxon>Gastropoda</taxon>
        <taxon>Heterobranchia</taxon>
        <taxon>Euthyneura</taxon>
        <taxon>Panpulmonata</taxon>
        <taxon>Sacoglossa</taxon>
        <taxon>Placobranchoidea</taxon>
        <taxon>Plakobranchidae</taxon>
        <taxon>Elysia</taxon>
    </lineage>
</organism>
<reference evidence="6 7" key="1">
    <citation type="journal article" date="2021" name="Elife">
        <title>Chloroplast acquisition without the gene transfer in kleptoplastic sea slugs, Plakobranchus ocellatus.</title>
        <authorList>
            <person name="Maeda T."/>
            <person name="Takahashi S."/>
            <person name="Yoshida T."/>
            <person name="Shimamura S."/>
            <person name="Takaki Y."/>
            <person name="Nagai Y."/>
            <person name="Toyoda A."/>
            <person name="Suzuki Y."/>
            <person name="Arimoto A."/>
            <person name="Ishii H."/>
            <person name="Satoh N."/>
            <person name="Nishiyama T."/>
            <person name="Hasebe M."/>
            <person name="Maruyama T."/>
            <person name="Minagawa J."/>
            <person name="Obokata J."/>
            <person name="Shigenobu S."/>
        </authorList>
    </citation>
    <scope>NUCLEOTIDE SEQUENCE [LARGE SCALE GENOMIC DNA]</scope>
</reference>
<protein>
    <submittedName>
        <fullName evidence="6">Noelin</fullName>
    </submittedName>
</protein>
<dbReference type="Proteomes" id="UP000762676">
    <property type="component" value="Unassembled WGS sequence"/>
</dbReference>
<feature type="domain" description="Olfactomedin-like" evidence="5">
    <location>
        <begin position="1"/>
        <end position="306"/>
    </location>
</feature>
<evidence type="ECO:0000256" key="4">
    <source>
        <dbReference type="SAM" id="MobiDB-lite"/>
    </source>
</evidence>
<dbReference type="SMART" id="SM00284">
    <property type="entry name" value="OLF"/>
    <property type="match status" value="1"/>
</dbReference>
<keyword evidence="2" id="KW-0964">Secreted</keyword>
<dbReference type="InterPro" id="IPR003112">
    <property type="entry name" value="Olfac-like_dom"/>
</dbReference>
<keyword evidence="7" id="KW-1185">Reference proteome</keyword>
<feature type="region of interest" description="Disordered" evidence="4">
    <location>
        <begin position="69"/>
        <end position="94"/>
    </location>
</feature>
<dbReference type="Pfam" id="PF02191">
    <property type="entry name" value="OLF"/>
    <property type="match status" value="1"/>
</dbReference>